<dbReference type="SMART" id="SM00261">
    <property type="entry name" value="FU"/>
    <property type="match status" value="11"/>
</dbReference>
<evidence type="ECO:0000256" key="6">
    <source>
        <dbReference type="SAM" id="SignalP"/>
    </source>
</evidence>
<dbReference type="Gene3D" id="1.10.510.10">
    <property type="entry name" value="Transferase(Phosphotransferase) domain 1"/>
    <property type="match status" value="1"/>
</dbReference>
<dbReference type="InterPro" id="IPR000742">
    <property type="entry name" value="EGF"/>
</dbReference>
<dbReference type="InterPro" id="IPR011009">
    <property type="entry name" value="Kinase-like_dom_sf"/>
</dbReference>
<keyword evidence="8" id="KW-0418">Kinase</keyword>
<dbReference type="PRINTS" id="PR00109">
    <property type="entry name" value="TYRKINASE"/>
</dbReference>
<keyword evidence="1" id="KW-0723">Serine/threonine-protein kinase</keyword>
<dbReference type="InterPro" id="IPR006212">
    <property type="entry name" value="Furin_repeat"/>
</dbReference>
<dbReference type="InterPro" id="IPR008271">
    <property type="entry name" value="Ser/Thr_kinase_AS"/>
</dbReference>
<dbReference type="GeneID" id="14882911"/>
<evidence type="ECO:0000313" key="8">
    <source>
        <dbReference type="EMBL" id="ELP83940.1"/>
    </source>
</evidence>
<keyword evidence="6" id="KW-0732">Signal</keyword>
<feature type="binding site" evidence="4">
    <location>
        <position position="1263"/>
    </location>
    <ligand>
        <name>ATP</name>
        <dbReference type="ChEBI" id="CHEBI:30616"/>
    </ligand>
</feature>
<evidence type="ECO:0000313" key="9">
    <source>
        <dbReference type="Proteomes" id="UP000014680"/>
    </source>
</evidence>
<dbReference type="InterPro" id="IPR017441">
    <property type="entry name" value="Protein_kinase_ATP_BS"/>
</dbReference>
<dbReference type="GO" id="GO:0005524">
    <property type="term" value="F:ATP binding"/>
    <property type="evidence" value="ECO:0007669"/>
    <property type="project" value="UniProtKB-UniRule"/>
</dbReference>
<keyword evidence="5" id="KW-1133">Transmembrane helix</keyword>
<dbReference type="Pfam" id="PF07714">
    <property type="entry name" value="PK_Tyr_Ser-Thr"/>
    <property type="match status" value="1"/>
</dbReference>
<dbReference type="EC" id="2.7.10.2" evidence="8"/>
<reference evidence="8 9" key="1">
    <citation type="submission" date="2012-10" db="EMBL/GenBank/DDBJ databases">
        <authorList>
            <person name="Zafar N."/>
            <person name="Inman J."/>
            <person name="Hall N."/>
            <person name="Lorenzi H."/>
            <person name="Caler E."/>
        </authorList>
    </citation>
    <scope>NUCLEOTIDE SEQUENCE [LARGE SCALE GENOMIC DNA]</scope>
    <source>
        <strain evidence="8 9">IP1</strain>
    </source>
</reference>
<organism evidence="8 9">
    <name type="scientific">Entamoeba invadens IP1</name>
    <dbReference type="NCBI Taxonomy" id="370355"/>
    <lineage>
        <taxon>Eukaryota</taxon>
        <taxon>Amoebozoa</taxon>
        <taxon>Evosea</taxon>
        <taxon>Archamoebae</taxon>
        <taxon>Mastigamoebida</taxon>
        <taxon>Entamoebidae</taxon>
        <taxon>Entamoeba</taxon>
    </lineage>
</organism>
<proteinExistence type="predicted"/>
<feature type="signal peptide" evidence="6">
    <location>
        <begin position="1"/>
        <end position="15"/>
    </location>
</feature>
<dbReference type="GO" id="GO:0004715">
    <property type="term" value="F:non-membrane spanning protein tyrosine kinase activity"/>
    <property type="evidence" value="ECO:0007669"/>
    <property type="project" value="UniProtKB-EC"/>
</dbReference>
<evidence type="ECO:0000256" key="1">
    <source>
        <dbReference type="ARBA" id="ARBA00022527"/>
    </source>
</evidence>
<accession>L7FLB6</accession>
<dbReference type="InterPro" id="IPR001245">
    <property type="entry name" value="Ser-Thr/Tyr_kinase_cat_dom"/>
</dbReference>
<sequence>MLITFLLLIFVVTKGMKWCRYGNVIRCVIEEENNYTSCNNLATNNSITYDKFDTSITTFHCEIRTNLVLENPPRNLTSMLFSPSNSTFLFTLIAPTQTQTKVVLTTSTVNCDVTCSTCNGPTSSDCLTCYKYGKMTQTPPNRCEYCLHCDNGCTQYSGGGFYCRLCDKGYHLSVDGVCELHVNRGDTNNQTMKGVICPEGQYVDVNNVCQDCYYDCKTCNSSTKCLKCKESNKALINGICYYCPSACATCYGRNNGECTSCTSGYYLKDDYCKECTSNCSYGCNKVGNVCTECLTGSFVNETGSCISCTEISNCDAEGCQNGQTKYCENCINGFESVKGVCVCPNETFQYSQNKCKWCTYGCNTCTGENANQCTSCLNKYFLANNSCIKCNKNCVSGCDDGVTKCKTCSIGYYVLNGVCVSCTTIQNCDTKGCDTGDTPYCNICANGFVATKGICVCPEGHYINSQNVCRLCYEDENNCKTCGIQSNNTMKCTQCYSPFVLTSSGHCQNCQSYEFFNKTTLKCAFNDENCKSNIKEDVCIGCSDMAFLSENKCLTPSGECSLVSLSNCEMCNNGVTVGTLCSKTVESCKYYKETKDNIKCLQCNDSAFFDIKTTKCNILVNNVTYRNNHMYKCGVNEYKNEEDSCLSCGEFNSKKCYHMSNKTIQILSCQEGYIYDYNNNICEAPVNCKLKAGNDCLSCTEFNMNMTTNKCHLCELVDHCIIYKNDCTCYNCSSGYLLDKNQCISIEKLHCEISNEFNCVKCVNGYIRNTLNDINNLNEENTAYCQQQKNNIKYSKYDLKGEINIFECIKNYFLFNQTCEEQLAQNSVLKTNENLECRIQSSKGCISCQEGYFNDHNSCFKCENNCQTCSNKTHCLTCDRSNNMLLTSEHTCEESTLSLKCLQPMAGNVGCAICRDGYYYKDKDCIKCDKSCSTCKNGISCLKCSLNYFYDIEENLLCNSYDSLIQCKEKTQEGCVQCNEGYYIKTPYCEKCPQNCTSCVSSTQCVTCIENYVMINNKCLYHSTIEFCIKSKNNICTKCNQNHRPSDDGMMCLVDYFVIIGVPIIVTTIVIFIIIIVIVVLIYFLQKRRKEIEKRDVCVFKMNKSNLIFHSITKELCSNKKVMVFEGKDESCEIEVNKESRELICLGNTTSHRLKIQMKVKEGNDVYEIRSEPPLISLKPHFACEFEIFLKPNFSTKIEDTIACVTLDLVEGTQKVVYINIKATTKMSTRLDYHELREEKKIGEGSFGIVYKGFYRENCVVIKMMKNSTQIERGVSEFEKEIEMLDKFRCEYIIYFYGAVVIPNKMCMVTEFAQFGSLQNFIYSHKSNSNTINMKMKIKLMLDASKGILYLHENGILHRDIKPDNILVFSLDTIDKVNAKLTDFGSSRNINLLMTNMTFTKGIGTPVYMAPEVLNQEKYKKSADVYSFGVTLYEAFSMSEAFPIEQFPFPWKIAEFVTAGNRLKKTDIITTNEYELITRCWAHNQNDRPTINEVVDDITTLFASY</sequence>
<dbReference type="InterPro" id="IPR053215">
    <property type="entry name" value="TKL_Ser/Thr_kinase"/>
</dbReference>
<dbReference type="PANTHER" id="PTHR45756:SF1">
    <property type="entry name" value="PROTEIN KINASE DOMAIN CONTAINING PROTEIN"/>
    <property type="match status" value="1"/>
</dbReference>
<dbReference type="OrthoDB" id="339325at2759"/>
<dbReference type="InterPro" id="IPR000719">
    <property type="entry name" value="Prot_kinase_dom"/>
</dbReference>
<evidence type="ECO:0000256" key="5">
    <source>
        <dbReference type="SAM" id="Phobius"/>
    </source>
</evidence>
<name>L7FLB6_ENTIV</name>
<keyword evidence="2 4" id="KW-0547">Nucleotide-binding</keyword>
<dbReference type="SUPFAM" id="SSF57184">
    <property type="entry name" value="Growth factor receptor domain"/>
    <property type="match status" value="6"/>
</dbReference>
<dbReference type="Gene3D" id="2.10.220.10">
    <property type="entry name" value="Hormone Receptor, Insulin-like Growth Factor Receptor 1, Chain A, domain 2"/>
    <property type="match status" value="1"/>
</dbReference>
<dbReference type="InterPro" id="IPR009030">
    <property type="entry name" value="Growth_fac_rcpt_cys_sf"/>
</dbReference>
<dbReference type="KEGG" id="eiv:EIN_101650"/>
<dbReference type="PROSITE" id="PS50011">
    <property type="entry name" value="PROTEIN_KINASE_DOM"/>
    <property type="match status" value="1"/>
</dbReference>
<dbReference type="VEuPathDB" id="AmoebaDB:EIN_101650"/>
<feature type="transmembrane region" description="Helical" evidence="5">
    <location>
        <begin position="1056"/>
        <end position="1085"/>
    </location>
</feature>
<evidence type="ECO:0000259" key="7">
    <source>
        <dbReference type="PROSITE" id="PS50011"/>
    </source>
</evidence>
<keyword evidence="5" id="KW-0812">Transmembrane</keyword>
<dbReference type="PROSITE" id="PS00107">
    <property type="entry name" value="PROTEIN_KINASE_ATP"/>
    <property type="match status" value="1"/>
</dbReference>
<keyword evidence="9" id="KW-1185">Reference proteome</keyword>
<gene>
    <name evidence="8" type="ORF">EIN_101650</name>
</gene>
<evidence type="ECO:0000256" key="3">
    <source>
        <dbReference type="ARBA" id="ARBA00022840"/>
    </source>
</evidence>
<dbReference type="PROSITE" id="PS00108">
    <property type="entry name" value="PROTEIN_KINASE_ST"/>
    <property type="match status" value="1"/>
</dbReference>
<dbReference type="PANTHER" id="PTHR45756">
    <property type="entry name" value="PALMITOYLTRANSFERASE"/>
    <property type="match status" value="1"/>
</dbReference>
<keyword evidence="5" id="KW-0472">Membrane</keyword>
<keyword evidence="3 4" id="KW-0067">ATP-binding</keyword>
<evidence type="ECO:0000256" key="2">
    <source>
        <dbReference type="ARBA" id="ARBA00022741"/>
    </source>
</evidence>
<dbReference type="EMBL" id="KB207206">
    <property type="protein sequence ID" value="ELP83940.1"/>
    <property type="molecule type" value="Genomic_DNA"/>
</dbReference>
<dbReference type="SMART" id="SM00220">
    <property type="entry name" value="S_TKc"/>
    <property type="match status" value="1"/>
</dbReference>
<dbReference type="GO" id="GO:0004674">
    <property type="term" value="F:protein serine/threonine kinase activity"/>
    <property type="evidence" value="ECO:0007669"/>
    <property type="project" value="UniProtKB-KW"/>
</dbReference>
<feature type="chain" id="PRO_5012113268" evidence="6">
    <location>
        <begin position="16"/>
        <end position="1505"/>
    </location>
</feature>
<dbReference type="SUPFAM" id="SSF56112">
    <property type="entry name" value="Protein kinase-like (PK-like)"/>
    <property type="match status" value="1"/>
</dbReference>
<dbReference type="CDD" id="cd00064">
    <property type="entry name" value="FU"/>
    <property type="match status" value="1"/>
</dbReference>
<protein>
    <submittedName>
        <fullName evidence="8">Protein serine/threonine kinase, putative</fullName>
        <ecNumber evidence="8">2.7.10.2</ecNumber>
    </submittedName>
</protein>
<dbReference type="SMART" id="SM00181">
    <property type="entry name" value="EGF"/>
    <property type="match status" value="11"/>
</dbReference>
<feature type="domain" description="Protein kinase" evidence="7">
    <location>
        <begin position="1236"/>
        <end position="1502"/>
    </location>
</feature>
<dbReference type="RefSeq" id="XP_004183286.1">
    <property type="nucleotide sequence ID" value="XM_004183238.1"/>
</dbReference>
<keyword evidence="8" id="KW-0808">Transferase</keyword>
<evidence type="ECO:0000256" key="4">
    <source>
        <dbReference type="PROSITE-ProRule" id="PRU10141"/>
    </source>
</evidence>
<dbReference type="Proteomes" id="UP000014680">
    <property type="component" value="Unassembled WGS sequence"/>
</dbReference>